<dbReference type="PANTHER" id="PTHR12128">
    <property type="entry name" value="DIHYDRODIPICOLINATE SYNTHASE"/>
    <property type="match status" value="1"/>
</dbReference>
<evidence type="ECO:0000256" key="8">
    <source>
        <dbReference type="ARBA" id="ARBA00023270"/>
    </source>
</evidence>
<comment type="function">
    <text evidence="1 10">Catalyzes the condensation of (S)-aspartate-beta-semialdehyde [(S)-ASA] and pyruvate to 4-hydroxy-tetrahydrodipicolinate (HTPA).</text>
</comment>
<evidence type="ECO:0000256" key="6">
    <source>
        <dbReference type="ARBA" id="ARBA00023154"/>
    </source>
</evidence>
<dbReference type="InterPro" id="IPR005263">
    <property type="entry name" value="DapA"/>
</dbReference>
<dbReference type="InterPro" id="IPR013785">
    <property type="entry name" value="Aldolase_TIM"/>
</dbReference>
<dbReference type="Proteomes" id="UP000823633">
    <property type="component" value="Unassembled WGS sequence"/>
</dbReference>
<comment type="pathway">
    <text evidence="2 10">Amino-acid biosynthesis; L-lysine biosynthesis via DAP pathway; (S)-tetrahydrodipicolinate from L-aspartate: step 3/4.</text>
</comment>
<evidence type="ECO:0000256" key="12">
    <source>
        <dbReference type="PIRSR" id="PIRSR001365-1"/>
    </source>
</evidence>
<feature type="site" description="Part of a proton relay during catalysis" evidence="10">
    <location>
        <position position="48"/>
    </location>
</feature>
<comment type="subcellular location">
    <subcellularLocation>
        <location evidence="10">Cytoplasm</location>
    </subcellularLocation>
</comment>
<proteinExistence type="inferred from homology"/>
<dbReference type="SUPFAM" id="SSF51569">
    <property type="entry name" value="Aldolase"/>
    <property type="match status" value="1"/>
</dbReference>
<dbReference type="PIRSF" id="PIRSF001365">
    <property type="entry name" value="DHDPS"/>
    <property type="match status" value="1"/>
</dbReference>
<evidence type="ECO:0000256" key="4">
    <source>
        <dbReference type="ARBA" id="ARBA00022605"/>
    </source>
</evidence>
<evidence type="ECO:0000256" key="11">
    <source>
        <dbReference type="PIRNR" id="PIRNR001365"/>
    </source>
</evidence>
<dbReference type="GO" id="GO:0009089">
    <property type="term" value="P:lysine biosynthetic process via diaminopimelate"/>
    <property type="evidence" value="ECO:0007669"/>
    <property type="project" value="UniProtKB-UniRule"/>
</dbReference>
<evidence type="ECO:0000256" key="7">
    <source>
        <dbReference type="ARBA" id="ARBA00023239"/>
    </source>
</evidence>
<dbReference type="HAMAP" id="MF_00418">
    <property type="entry name" value="DapA"/>
    <property type="match status" value="1"/>
</dbReference>
<dbReference type="NCBIfam" id="TIGR00674">
    <property type="entry name" value="dapA"/>
    <property type="match status" value="1"/>
</dbReference>
<feature type="active site" description="Proton donor/acceptor" evidence="10 12">
    <location>
        <position position="137"/>
    </location>
</feature>
<comment type="caution">
    <text evidence="14">The sequence shown here is derived from an EMBL/GenBank/DDBJ whole genome shotgun (WGS) entry which is preliminary data.</text>
</comment>
<evidence type="ECO:0000313" key="14">
    <source>
        <dbReference type="EMBL" id="MBO8443181.1"/>
    </source>
</evidence>
<dbReference type="GO" id="GO:0005829">
    <property type="term" value="C:cytosol"/>
    <property type="evidence" value="ECO:0007669"/>
    <property type="project" value="TreeGrafter"/>
</dbReference>
<dbReference type="PRINTS" id="PR00146">
    <property type="entry name" value="DHPICSNTHASE"/>
</dbReference>
<dbReference type="PANTHER" id="PTHR12128:SF28">
    <property type="entry name" value="2-DEHYDRO-3-DEOXY-D-GLUCONATE ALDOLASE YAGE-RELATED"/>
    <property type="match status" value="1"/>
</dbReference>
<keyword evidence="10" id="KW-0963">Cytoplasm</keyword>
<dbReference type="Pfam" id="PF00701">
    <property type="entry name" value="DHDPS"/>
    <property type="match status" value="1"/>
</dbReference>
<keyword evidence="7 10" id="KW-0456">Lyase</keyword>
<dbReference type="EC" id="4.3.3.7" evidence="3 10"/>
<dbReference type="InterPro" id="IPR002220">
    <property type="entry name" value="DapA-like"/>
</dbReference>
<dbReference type="EMBL" id="JADIMU010000033">
    <property type="protein sequence ID" value="MBO8443181.1"/>
    <property type="molecule type" value="Genomic_DNA"/>
</dbReference>
<sequence>MRKTAIEGIIVPIVTPMDERGEVDLAQLEKQCDRMVECGIDGIFAFGTNGEGYILSYEEKEAVLSTVISRVAGRVPVYAGTGAVSTAEAVRTSRMAERLGADVISVITPSFAKASQDELYEYYRTVAGSTSLPVVLYNIPARTGNSLSPKTVARLAGIDNIAGAKDSSGDFSNILSYIQETGKVRDDFAILSGNDRLIIWTLIAGGRGGIAGCANVYPRTLASIYDLYKAGRQSEAIAVNESLSAFRSLFALGNPNTIVKKAVQLLGYEVGECRAPFNLLSGEAVEKIRATLEADKARGMD</sequence>
<gene>
    <name evidence="10 14" type="primary">dapA</name>
    <name evidence="14" type="ORF">IAC42_05420</name>
</gene>
<keyword evidence="6 10" id="KW-0457">Lysine biosynthesis</keyword>
<comment type="caution">
    <text evidence="10">Was originally thought to be a dihydrodipicolinate synthase (DHDPS), catalyzing the condensation of (S)-aspartate-beta-semialdehyde [(S)-ASA] and pyruvate to dihydrodipicolinate (DHDP). However, it was shown in E.coli that the product of the enzymatic reaction is not dihydrodipicolinate but in fact (4S)-4-hydroxy-2,3,4,5-tetrahydro-(2S)-dipicolinic acid (HTPA), and that the consecutive dehydration reaction leading to DHDP is not spontaneous but catalyzed by DapB.</text>
</comment>
<dbReference type="AlphaFoldDB" id="A0A9D9E8C9"/>
<dbReference type="GO" id="GO:0008840">
    <property type="term" value="F:4-hydroxy-tetrahydrodipicolinate synthase activity"/>
    <property type="evidence" value="ECO:0007669"/>
    <property type="project" value="UniProtKB-UniRule"/>
</dbReference>
<dbReference type="SMART" id="SM01130">
    <property type="entry name" value="DHDPS"/>
    <property type="match status" value="1"/>
</dbReference>
<dbReference type="GO" id="GO:0019877">
    <property type="term" value="P:diaminopimelate biosynthetic process"/>
    <property type="evidence" value="ECO:0007669"/>
    <property type="project" value="UniProtKB-UniRule"/>
</dbReference>
<keyword evidence="8 10" id="KW-0704">Schiff base</keyword>
<feature type="binding site" evidence="10 13">
    <location>
        <position position="210"/>
    </location>
    <ligand>
        <name>pyruvate</name>
        <dbReference type="ChEBI" id="CHEBI:15361"/>
    </ligand>
</feature>
<protein>
    <recommendedName>
        <fullName evidence="3 10">4-hydroxy-tetrahydrodipicolinate synthase</fullName>
        <shortName evidence="10">HTPA synthase</shortName>
        <ecNumber evidence="3 10">4.3.3.7</ecNumber>
    </recommendedName>
</protein>
<reference evidence="14" key="2">
    <citation type="journal article" date="2021" name="PeerJ">
        <title>Extensive microbial diversity within the chicken gut microbiome revealed by metagenomics and culture.</title>
        <authorList>
            <person name="Gilroy R."/>
            <person name="Ravi A."/>
            <person name="Getino M."/>
            <person name="Pursley I."/>
            <person name="Horton D.L."/>
            <person name="Alikhan N.F."/>
            <person name="Baker D."/>
            <person name="Gharbi K."/>
            <person name="Hall N."/>
            <person name="Watson M."/>
            <person name="Adriaenssens E.M."/>
            <person name="Foster-Nyarko E."/>
            <person name="Jarju S."/>
            <person name="Secka A."/>
            <person name="Antonio M."/>
            <person name="Oren A."/>
            <person name="Chaudhuri R.R."/>
            <person name="La Ragione R."/>
            <person name="Hildebrand F."/>
            <person name="Pallen M.J."/>
        </authorList>
    </citation>
    <scope>NUCLEOTIDE SEQUENCE</scope>
    <source>
        <strain evidence="14">11167</strain>
    </source>
</reference>
<evidence type="ECO:0000256" key="10">
    <source>
        <dbReference type="HAMAP-Rule" id="MF_00418"/>
    </source>
</evidence>
<comment type="subunit">
    <text evidence="10">Homotetramer; dimer of dimers.</text>
</comment>
<evidence type="ECO:0000256" key="2">
    <source>
        <dbReference type="ARBA" id="ARBA00005120"/>
    </source>
</evidence>
<feature type="active site" description="Schiff-base intermediate with substrate" evidence="10 12">
    <location>
        <position position="165"/>
    </location>
</feature>
<evidence type="ECO:0000256" key="5">
    <source>
        <dbReference type="ARBA" id="ARBA00022915"/>
    </source>
</evidence>
<keyword evidence="4 10" id="KW-0028">Amino-acid biosynthesis</keyword>
<evidence type="ECO:0000256" key="9">
    <source>
        <dbReference type="ARBA" id="ARBA00047836"/>
    </source>
</evidence>
<keyword evidence="5 10" id="KW-0220">Diaminopimelate biosynthesis</keyword>
<reference evidence="14" key="1">
    <citation type="submission" date="2020-10" db="EMBL/GenBank/DDBJ databases">
        <authorList>
            <person name="Gilroy R."/>
        </authorList>
    </citation>
    <scope>NUCLEOTIDE SEQUENCE</scope>
    <source>
        <strain evidence="14">11167</strain>
    </source>
</reference>
<evidence type="ECO:0000313" key="15">
    <source>
        <dbReference type="Proteomes" id="UP000823633"/>
    </source>
</evidence>
<organism evidence="14 15">
    <name type="scientific">Candidatus Aphodenecus pullistercoris</name>
    <dbReference type="NCBI Taxonomy" id="2840669"/>
    <lineage>
        <taxon>Bacteria</taxon>
        <taxon>Pseudomonadati</taxon>
        <taxon>Spirochaetota</taxon>
        <taxon>Spirochaetia</taxon>
        <taxon>Spirochaetales</taxon>
        <taxon>Candidatus Aphodenecus</taxon>
    </lineage>
</organism>
<comment type="similarity">
    <text evidence="10 11">Belongs to the DapA family.</text>
</comment>
<evidence type="ECO:0000256" key="1">
    <source>
        <dbReference type="ARBA" id="ARBA00003294"/>
    </source>
</evidence>
<dbReference type="Gene3D" id="3.20.20.70">
    <property type="entry name" value="Aldolase class I"/>
    <property type="match status" value="1"/>
</dbReference>
<evidence type="ECO:0000256" key="13">
    <source>
        <dbReference type="PIRSR" id="PIRSR001365-2"/>
    </source>
</evidence>
<evidence type="ECO:0000256" key="3">
    <source>
        <dbReference type="ARBA" id="ARBA00012086"/>
    </source>
</evidence>
<name>A0A9D9E8C9_9SPIR</name>
<comment type="caution">
    <text evidence="10">Lacks conserved residue(s) required for the propagation of feature annotation.</text>
</comment>
<comment type="catalytic activity">
    <reaction evidence="9 10">
        <text>L-aspartate 4-semialdehyde + pyruvate = (2S,4S)-4-hydroxy-2,3,4,5-tetrahydrodipicolinate + H2O + H(+)</text>
        <dbReference type="Rhea" id="RHEA:34171"/>
        <dbReference type="ChEBI" id="CHEBI:15361"/>
        <dbReference type="ChEBI" id="CHEBI:15377"/>
        <dbReference type="ChEBI" id="CHEBI:15378"/>
        <dbReference type="ChEBI" id="CHEBI:67139"/>
        <dbReference type="ChEBI" id="CHEBI:537519"/>
        <dbReference type="EC" id="4.3.3.7"/>
    </reaction>
</comment>
<dbReference type="CDD" id="cd00408">
    <property type="entry name" value="DHDPS-like"/>
    <property type="match status" value="1"/>
</dbReference>
<accession>A0A9D9E8C9</accession>